<feature type="domain" description="AMP-dependent synthetase/ligase" evidence="2">
    <location>
        <begin position="45"/>
        <end position="417"/>
    </location>
</feature>
<dbReference type="STRING" id="1109443.G4TPK4"/>
<evidence type="ECO:0000259" key="2">
    <source>
        <dbReference type="Pfam" id="PF00501"/>
    </source>
</evidence>
<proteinExistence type="inferred from homology"/>
<evidence type="ECO:0000313" key="4">
    <source>
        <dbReference type="EMBL" id="CCA73247.1"/>
    </source>
</evidence>
<dbReference type="Gene3D" id="3.30.300.30">
    <property type="match status" value="1"/>
</dbReference>
<gene>
    <name evidence="4" type="ORF">PIIN_07202</name>
</gene>
<reference evidence="4 5" key="1">
    <citation type="journal article" date="2011" name="PLoS Pathog.">
        <title>Endophytic Life Strategies Decoded by Genome and Transcriptome Analyses of the Mutualistic Root Symbiont Piriformospora indica.</title>
        <authorList>
            <person name="Zuccaro A."/>
            <person name="Lahrmann U."/>
            <person name="Guldener U."/>
            <person name="Langen G."/>
            <person name="Pfiffi S."/>
            <person name="Biedenkopf D."/>
            <person name="Wong P."/>
            <person name="Samans B."/>
            <person name="Grimm C."/>
            <person name="Basiewicz M."/>
            <person name="Murat C."/>
            <person name="Martin F."/>
            <person name="Kogel K.H."/>
        </authorList>
    </citation>
    <scope>NUCLEOTIDE SEQUENCE [LARGE SCALE GENOMIC DNA]</scope>
    <source>
        <strain evidence="4 5">DSM 11827</strain>
    </source>
</reference>
<dbReference type="PROSITE" id="PS00455">
    <property type="entry name" value="AMP_BINDING"/>
    <property type="match status" value="1"/>
</dbReference>
<dbReference type="InParanoid" id="G4TPK4"/>
<dbReference type="CDD" id="cd05911">
    <property type="entry name" value="Firefly_Luc_like"/>
    <property type="match status" value="1"/>
</dbReference>
<dbReference type="Pfam" id="PF13193">
    <property type="entry name" value="AMP-binding_C"/>
    <property type="match status" value="1"/>
</dbReference>
<dbReference type="InterPro" id="IPR025110">
    <property type="entry name" value="AMP-bd_C"/>
</dbReference>
<dbReference type="OMA" id="PQFAVTM"/>
<dbReference type="InterPro" id="IPR020845">
    <property type="entry name" value="AMP-binding_CS"/>
</dbReference>
<protein>
    <submittedName>
        <fullName evidence="4">Related to phenylacetyl-CoA ligase</fullName>
    </submittedName>
</protein>
<dbReference type="PANTHER" id="PTHR24096:SF422">
    <property type="entry name" value="BCDNA.GH02901"/>
    <property type="match status" value="1"/>
</dbReference>
<dbReference type="Proteomes" id="UP000007148">
    <property type="component" value="Unassembled WGS sequence"/>
</dbReference>
<evidence type="ECO:0000313" key="5">
    <source>
        <dbReference type="Proteomes" id="UP000007148"/>
    </source>
</evidence>
<evidence type="ECO:0000256" key="1">
    <source>
        <dbReference type="ARBA" id="ARBA00006432"/>
    </source>
</evidence>
<dbReference type="InterPro" id="IPR000873">
    <property type="entry name" value="AMP-dep_synth/lig_dom"/>
</dbReference>
<dbReference type="Pfam" id="PF00501">
    <property type="entry name" value="AMP-binding"/>
    <property type="match status" value="1"/>
</dbReference>
<name>G4TPK4_SERID</name>
<dbReference type="SUPFAM" id="SSF56801">
    <property type="entry name" value="Acetyl-CoA synthetase-like"/>
    <property type="match status" value="1"/>
</dbReference>
<dbReference type="eggNOG" id="KOG1176">
    <property type="taxonomic scope" value="Eukaryota"/>
</dbReference>
<dbReference type="Gene3D" id="3.40.50.12780">
    <property type="entry name" value="N-terminal domain of ligase-like"/>
    <property type="match status" value="1"/>
</dbReference>
<comment type="similarity">
    <text evidence="1">Belongs to the ATP-dependent AMP-binding enzyme family.</text>
</comment>
<dbReference type="PANTHER" id="PTHR24096">
    <property type="entry name" value="LONG-CHAIN-FATTY-ACID--COA LIGASE"/>
    <property type="match status" value="1"/>
</dbReference>
<dbReference type="InterPro" id="IPR042099">
    <property type="entry name" value="ANL_N_sf"/>
</dbReference>
<dbReference type="FunFam" id="3.30.300.30:FF:000007">
    <property type="entry name" value="4-coumarate--CoA ligase 2"/>
    <property type="match status" value="1"/>
</dbReference>
<dbReference type="InterPro" id="IPR045851">
    <property type="entry name" value="AMP-bd_C_sf"/>
</dbReference>
<evidence type="ECO:0000259" key="3">
    <source>
        <dbReference type="Pfam" id="PF13193"/>
    </source>
</evidence>
<keyword evidence="4" id="KW-0436">Ligase</keyword>
<feature type="domain" description="AMP-binding enzyme C-terminal" evidence="3">
    <location>
        <begin position="473"/>
        <end position="560"/>
    </location>
</feature>
<dbReference type="EMBL" id="CAFZ01000212">
    <property type="protein sequence ID" value="CCA73247.1"/>
    <property type="molecule type" value="Genomic_DNA"/>
</dbReference>
<dbReference type="AlphaFoldDB" id="G4TPK4"/>
<comment type="caution">
    <text evidence="4">The sequence shown here is derived from an EMBL/GenBank/DDBJ whole genome shotgun (WGS) entry which is preliminary data.</text>
</comment>
<dbReference type="OrthoDB" id="6509636at2759"/>
<dbReference type="HOGENOM" id="CLU_000022_59_2_1"/>
<accession>G4TPK4</accession>
<dbReference type="GO" id="GO:0016405">
    <property type="term" value="F:CoA-ligase activity"/>
    <property type="evidence" value="ECO:0007669"/>
    <property type="project" value="TreeGrafter"/>
</dbReference>
<sequence>MTTTVFHGPPLEHTPPTNLTLPQFMLDVAHPLRPVRTTANPWFIDDQTGLNVNFEETRNRVYGLANALAARWRVSEGDVVCTFTPNDVDYPITMWAIHRLGAAVTPANPAYTADELVYQIQTSRASLLITCAGSLGIAEEAAKKAGLSRDKIIVFDVRGPAAANFKTSYPCIGQLIEEGLRSPPAFTEKVLAEGEGTRMIAYLCFSSGTTGKPKAVAIPHYSVISNVIQFASFNRIVDPKIPNEKRRFRPGDVTLGVLPMYHIYSIVVVLHCTLFCGHTIVVFPKFTLQEAIKSIIKYRISHLWIVPPVVVLLSKHQGLKKSDLASVRYVMVGAAPLSPEVARQFVKVLPADAAVGQGYGMTETSTVVCMQPLLVHHHIDGSAGRLISGTTVRVVGEDGKPKTYDEPGELHVKGPQTIYNSYLNNPKANAETFVDGWVRTGDEVIIKKNGDIFIVDRLKEILKVRGFQVAPAELEGLLLDHPAVADAGVVGIPDEYSGEVPAAFVQLQPDFAKRVKGNKKEEQKVKEAIAKHVAENKTRYKHLDGGVHFVDAVPKNPSGKILRRLLRDMAKERNLTGPGRKAKL</sequence>
<keyword evidence="5" id="KW-1185">Reference proteome</keyword>
<organism evidence="4 5">
    <name type="scientific">Serendipita indica (strain DSM 11827)</name>
    <name type="common">Root endophyte fungus</name>
    <name type="synonym">Piriformospora indica</name>
    <dbReference type="NCBI Taxonomy" id="1109443"/>
    <lineage>
        <taxon>Eukaryota</taxon>
        <taxon>Fungi</taxon>
        <taxon>Dikarya</taxon>
        <taxon>Basidiomycota</taxon>
        <taxon>Agaricomycotina</taxon>
        <taxon>Agaricomycetes</taxon>
        <taxon>Sebacinales</taxon>
        <taxon>Serendipitaceae</taxon>
        <taxon>Serendipita</taxon>
    </lineage>
</organism>